<protein>
    <recommendedName>
        <fullName evidence="8">Sulfite exporter TauE/SafE family protein 5</fullName>
    </recommendedName>
</protein>
<evidence type="ECO:0008006" key="8">
    <source>
        <dbReference type="Google" id="ProtNLM"/>
    </source>
</evidence>
<feature type="transmembrane region" description="Helical" evidence="6">
    <location>
        <begin position="488"/>
        <end position="513"/>
    </location>
</feature>
<feature type="transmembrane region" description="Helical" evidence="6">
    <location>
        <begin position="307"/>
        <end position="323"/>
    </location>
</feature>
<name>A0A9I9CES1_CUCME</name>
<feature type="transmembrane region" description="Helical" evidence="6">
    <location>
        <begin position="343"/>
        <end position="362"/>
    </location>
</feature>
<keyword evidence="4 6" id="KW-1133">Transmembrane helix</keyword>
<evidence type="ECO:0000256" key="6">
    <source>
        <dbReference type="SAM" id="Phobius"/>
    </source>
</evidence>
<feature type="transmembrane region" description="Helical" evidence="6">
    <location>
        <begin position="457"/>
        <end position="476"/>
    </location>
</feature>
<organism evidence="7">
    <name type="scientific">Cucumis melo</name>
    <name type="common">Muskmelon</name>
    <dbReference type="NCBI Taxonomy" id="3656"/>
    <lineage>
        <taxon>Eukaryota</taxon>
        <taxon>Viridiplantae</taxon>
        <taxon>Streptophyta</taxon>
        <taxon>Embryophyta</taxon>
        <taxon>Tracheophyta</taxon>
        <taxon>Spermatophyta</taxon>
        <taxon>Magnoliopsida</taxon>
        <taxon>eudicotyledons</taxon>
        <taxon>Gunneridae</taxon>
        <taxon>Pentapetalae</taxon>
        <taxon>rosids</taxon>
        <taxon>fabids</taxon>
        <taxon>Cucurbitales</taxon>
        <taxon>Cucurbitaceae</taxon>
        <taxon>Benincaseae</taxon>
        <taxon>Cucumis</taxon>
    </lineage>
</organism>
<dbReference type="PANTHER" id="PTHR14255">
    <property type="entry name" value="CEREBLON"/>
    <property type="match status" value="1"/>
</dbReference>
<evidence type="ECO:0000256" key="2">
    <source>
        <dbReference type="ARBA" id="ARBA00009142"/>
    </source>
</evidence>
<evidence type="ECO:0000256" key="5">
    <source>
        <dbReference type="ARBA" id="ARBA00023136"/>
    </source>
</evidence>
<feature type="transmembrane region" description="Helical" evidence="6">
    <location>
        <begin position="205"/>
        <end position="226"/>
    </location>
</feature>
<sequence length="528" mass="58266">CVIYIYIKEQFRYSIPSFSIRFHLFRFCVRNCGVTTRESEQQNTLDTPFLFLSSSFILSLTSKNSSSFSHNRQMKKTQFVLPFFILSLAINVSNAKQIKPFSDYTSIHHFLNKTQQWLTTHQAPFHQTHLPISPPIVVAGVLCFIAASFSSAGGIGGGGLYLPILTIVAGVDLKTASSLSAFMVTGGSIANVLRNLCSKSGGKCLINFDIALLTEPCMLLGVSIGVICNLSFPEWVTTILFAIFLAWSTLKTCKSGMVYWKMESEERMNNGCKLEDGLENENEAKPVEEPLLPTQENCRWRLPSMKLGALVLVWSCFYLIYLLCGNRDVRGLLPIETCGTGYWIIFSLQVPVAIAFTLWILYKQKSRQPEDSSQKELEEARPAIEPSKKLIFPVMAFLAGILGGMFGIGGGMLISPFLLQVGIVPEITAATCSFMVFFSATMSACQYLLLGMEHAEIAIIFAIVCFTASVLGLVVVQKAIRDHGRASLIIFSLSIVMALSTVLMTTFGALNVFRDYIAGNPMGFKSPC</sequence>
<evidence type="ECO:0000256" key="4">
    <source>
        <dbReference type="ARBA" id="ARBA00022989"/>
    </source>
</evidence>
<dbReference type="Gramene" id="MELO3C002500.2.1">
    <property type="protein sequence ID" value="MELO3C002500.2.1"/>
    <property type="gene ID" value="MELO3C002500.2"/>
</dbReference>
<proteinExistence type="inferred from homology"/>
<comment type="subcellular location">
    <subcellularLocation>
        <location evidence="1">Membrane</location>
        <topology evidence="1">Multi-pass membrane protein</topology>
    </subcellularLocation>
</comment>
<feature type="transmembrane region" description="Helical" evidence="6">
    <location>
        <begin position="232"/>
        <end position="250"/>
    </location>
</feature>
<dbReference type="EnsemblPlants" id="MELO3C002500.2.1">
    <property type="protein sequence ID" value="MELO3C002500.2.1"/>
    <property type="gene ID" value="MELO3C002500.2"/>
</dbReference>
<dbReference type="GO" id="GO:0031464">
    <property type="term" value="C:Cul4A-RING E3 ubiquitin ligase complex"/>
    <property type="evidence" value="ECO:0007669"/>
    <property type="project" value="TreeGrafter"/>
</dbReference>
<dbReference type="GO" id="GO:0016567">
    <property type="term" value="P:protein ubiquitination"/>
    <property type="evidence" value="ECO:0007669"/>
    <property type="project" value="TreeGrafter"/>
</dbReference>
<dbReference type="InterPro" id="IPR002781">
    <property type="entry name" value="TM_pro_TauE-like"/>
</dbReference>
<keyword evidence="5 6" id="KW-0472">Membrane</keyword>
<feature type="transmembrane region" description="Helical" evidence="6">
    <location>
        <begin position="176"/>
        <end position="193"/>
    </location>
</feature>
<feature type="transmembrane region" description="Helical" evidence="6">
    <location>
        <begin position="390"/>
        <end position="415"/>
    </location>
</feature>
<dbReference type="PANTHER" id="PTHR14255:SF3">
    <property type="entry name" value="SULFITE EXPORTER TAUE_SAFE FAMILY PROTEIN 5-RELATED"/>
    <property type="match status" value="1"/>
</dbReference>
<dbReference type="AlphaFoldDB" id="A0A9I9CES1"/>
<evidence type="ECO:0000256" key="1">
    <source>
        <dbReference type="ARBA" id="ARBA00004141"/>
    </source>
</evidence>
<feature type="transmembrane region" description="Helical" evidence="6">
    <location>
        <begin position="136"/>
        <end position="164"/>
    </location>
</feature>
<accession>A0A9I9CES1</accession>
<evidence type="ECO:0000256" key="3">
    <source>
        <dbReference type="ARBA" id="ARBA00022692"/>
    </source>
</evidence>
<keyword evidence="3 6" id="KW-0812">Transmembrane</keyword>
<dbReference type="Pfam" id="PF01925">
    <property type="entry name" value="TauE"/>
    <property type="match status" value="2"/>
</dbReference>
<dbReference type="GO" id="GO:0016020">
    <property type="term" value="C:membrane"/>
    <property type="evidence" value="ECO:0007669"/>
    <property type="project" value="UniProtKB-SubCell"/>
</dbReference>
<reference evidence="7" key="1">
    <citation type="submission" date="2023-03" db="UniProtKB">
        <authorList>
            <consortium name="EnsemblPlants"/>
        </authorList>
    </citation>
    <scope>IDENTIFICATION</scope>
</reference>
<comment type="similarity">
    <text evidence="2">Belongs to the 4-toluene sulfonate uptake permease (TSUP) (TC 2.A.102) family.</text>
</comment>
<evidence type="ECO:0000313" key="7">
    <source>
        <dbReference type="EnsemblPlants" id="MELO3C002500.2.1"/>
    </source>
</evidence>